<evidence type="ECO:0000256" key="1">
    <source>
        <dbReference type="SAM" id="MobiDB-lite"/>
    </source>
</evidence>
<dbReference type="EMBL" id="AP023440">
    <property type="protein sequence ID" value="BCL29119.1"/>
    <property type="molecule type" value="Genomic_DNA"/>
</dbReference>
<dbReference type="Proteomes" id="UP000516444">
    <property type="component" value="Chromosome"/>
</dbReference>
<reference evidence="2 3" key="1">
    <citation type="journal article" date="2014" name="Int. J. Syst. Evol. Microbiol.">
        <title>Complete genome sequence of Corynebacterium casei LMG S-19264T (=DSM 44701T), isolated from a smear-ripened cheese.</title>
        <authorList>
            <consortium name="US DOE Joint Genome Institute (JGI-PGF)"/>
            <person name="Walter F."/>
            <person name="Albersmeier A."/>
            <person name="Kalinowski J."/>
            <person name="Ruckert C."/>
        </authorList>
    </citation>
    <scope>NUCLEOTIDE SEQUENCE [LARGE SCALE GENOMIC DNA]</scope>
    <source>
        <strain evidence="2 3">JCM 4677</strain>
    </source>
</reference>
<accession>A0A7G1P1M1</accession>
<protein>
    <submittedName>
        <fullName evidence="2">Uncharacterized protein</fullName>
    </submittedName>
</protein>
<keyword evidence="3" id="KW-1185">Reference proteome</keyword>
<organism evidence="2 3">
    <name type="scientific">Streptomyces aurantiacus</name>
    <dbReference type="NCBI Taxonomy" id="47760"/>
    <lineage>
        <taxon>Bacteria</taxon>
        <taxon>Bacillati</taxon>
        <taxon>Actinomycetota</taxon>
        <taxon>Actinomycetes</taxon>
        <taxon>Kitasatosporales</taxon>
        <taxon>Streptomycetaceae</taxon>
        <taxon>Streptomyces</taxon>
        <taxon>Streptomyces aurantiacus group</taxon>
    </lineage>
</organism>
<feature type="region of interest" description="Disordered" evidence="1">
    <location>
        <begin position="51"/>
        <end position="73"/>
    </location>
</feature>
<proteinExistence type="predicted"/>
<name>A0A7G1P1M1_9ACTN</name>
<dbReference type="KEGG" id="sgm:GCM10017557_39780"/>
<feature type="compositionally biased region" description="Polar residues" evidence="1">
    <location>
        <begin position="51"/>
        <end position="63"/>
    </location>
</feature>
<evidence type="ECO:0000313" key="2">
    <source>
        <dbReference type="EMBL" id="BCL29119.1"/>
    </source>
</evidence>
<gene>
    <name evidence="2" type="ORF">GCM10017557_39780</name>
</gene>
<evidence type="ECO:0000313" key="3">
    <source>
        <dbReference type="Proteomes" id="UP000516444"/>
    </source>
</evidence>
<dbReference type="AlphaFoldDB" id="A0A7G1P1M1"/>
<sequence>MVAVVGTPVADFDDLDALRFQSGEELGSGQWCGHIYSFGFHSCFQPRWSRLQQPQTEQRQSYPATEPPDMRRAPAGRLGAVWAKWGQPMRV</sequence>